<protein>
    <submittedName>
        <fullName evidence="1">Uncharacterized protein</fullName>
    </submittedName>
</protein>
<name>A0ACB8SJ56_9AGAM</name>
<comment type="caution">
    <text evidence="1">The sequence shown here is derived from an EMBL/GenBank/DDBJ whole genome shotgun (WGS) entry which is preliminary data.</text>
</comment>
<keyword evidence="2" id="KW-1185">Reference proteome</keyword>
<evidence type="ECO:0000313" key="2">
    <source>
        <dbReference type="Proteomes" id="UP000814140"/>
    </source>
</evidence>
<reference evidence="1" key="1">
    <citation type="submission" date="2021-03" db="EMBL/GenBank/DDBJ databases">
        <authorList>
            <consortium name="DOE Joint Genome Institute"/>
            <person name="Ahrendt S."/>
            <person name="Looney B.P."/>
            <person name="Miyauchi S."/>
            <person name="Morin E."/>
            <person name="Drula E."/>
            <person name="Courty P.E."/>
            <person name="Chicoki N."/>
            <person name="Fauchery L."/>
            <person name="Kohler A."/>
            <person name="Kuo A."/>
            <person name="Labutti K."/>
            <person name="Pangilinan J."/>
            <person name="Lipzen A."/>
            <person name="Riley R."/>
            <person name="Andreopoulos W."/>
            <person name="He G."/>
            <person name="Johnson J."/>
            <person name="Barry K.W."/>
            <person name="Grigoriev I.V."/>
            <person name="Nagy L."/>
            <person name="Hibbett D."/>
            <person name="Henrissat B."/>
            <person name="Matheny P.B."/>
            <person name="Labbe J."/>
            <person name="Martin F."/>
        </authorList>
    </citation>
    <scope>NUCLEOTIDE SEQUENCE</scope>
    <source>
        <strain evidence="1">HHB10654</strain>
    </source>
</reference>
<organism evidence="1 2">
    <name type="scientific">Artomyces pyxidatus</name>
    <dbReference type="NCBI Taxonomy" id="48021"/>
    <lineage>
        <taxon>Eukaryota</taxon>
        <taxon>Fungi</taxon>
        <taxon>Dikarya</taxon>
        <taxon>Basidiomycota</taxon>
        <taxon>Agaricomycotina</taxon>
        <taxon>Agaricomycetes</taxon>
        <taxon>Russulales</taxon>
        <taxon>Auriscalpiaceae</taxon>
        <taxon>Artomyces</taxon>
    </lineage>
</organism>
<reference evidence="1" key="2">
    <citation type="journal article" date="2022" name="New Phytol.">
        <title>Evolutionary transition to the ectomycorrhizal habit in the genomes of a hyperdiverse lineage of mushroom-forming fungi.</title>
        <authorList>
            <person name="Looney B."/>
            <person name="Miyauchi S."/>
            <person name="Morin E."/>
            <person name="Drula E."/>
            <person name="Courty P.E."/>
            <person name="Kohler A."/>
            <person name="Kuo A."/>
            <person name="LaButti K."/>
            <person name="Pangilinan J."/>
            <person name="Lipzen A."/>
            <person name="Riley R."/>
            <person name="Andreopoulos W."/>
            <person name="He G."/>
            <person name="Johnson J."/>
            <person name="Nolan M."/>
            <person name="Tritt A."/>
            <person name="Barry K.W."/>
            <person name="Grigoriev I.V."/>
            <person name="Nagy L.G."/>
            <person name="Hibbett D."/>
            <person name="Henrissat B."/>
            <person name="Matheny P.B."/>
            <person name="Labbe J."/>
            <person name="Martin F.M."/>
        </authorList>
    </citation>
    <scope>NUCLEOTIDE SEQUENCE</scope>
    <source>
        <strain evidence="1">HHB10654</strain>
    </source>
</reference>
<dbReference type="Proteomes" id="UP000814140">
    <property type="component" value="Unassembled WGS sequence"/>
</dbReference>
<proteinExistence type="predicted"/>
<sequence length="131" mass="14557">MKFYQSFTSLSTLAAQLVSIAAAAPLDLEKRDVYTPPVLYPHSGTVWKVGARHNVTWDISDPPVNITNKVGQIWLRKGEIEWIQNGTLASNFSILAGRVEVTVPDTEPANDYSVVLYGDSTNWSQMFTIID</sequence>
<dbReference type="EMBL" id="MU277280">
    <property type="protein sequence ID" value="KAI0055746.1"/>
    <property type="molecule type" value="Genomic_DNA"/>
</dbReference>
<evidence type="ECO:0000313" key="1">
    <source>
        <dbReference type="EMBL" id="KAI0055746.1"/>
    </source>
</evidence>
<gene>
    <name evidence="1" type="ORF">BV25DRAFT_1724835</name>
</gene>
<accession>A0ACB8SJ56</accession>